<reference evidence="3 4" key="1">
    <citation type="submission" date="2018-05" db="EMBL/GenBank/DDBJ databases">
        <title>Pedobacter paludis sp. nov., isolated from wetland soil.</title>
        <authorList>
            <person name="Zhang Y."/>
            <person name="Wang G."/>
        </authorList>
    </citation>
    <scope>NUCLEOTIDE SEQUENCE [LARGE SCALE GENOMIC DNA]</scope>
    <source>
        <strain evidence="3 4">KCTC22721</strain>
    </source>
</reference>
<evidence type="ECO:0000259" key="2">
    <source>
        <dbReference type="Pfam" id="PF01757"/>
    </source>
</evidence>
<dbReference type="RefSeq" id="WP_109926979.1">
    <property type="nucleotide sequence ID" value="NZ_QGNZ01000004.1"/>
</dbReference>
<feature type="transmembrane region" description="Helical" evidence="1">
    <location>
        <begin position="372"/>
        <end position="396"/>
    </location>
</feature>
<feature type="transmembrane region" description="Helical" evidence="1">
    <location>
        <begin position="39"/>
        <end position="60"/>
    </location>
</feature>
<proteinExistence type="predicted"/>
<protein>
    <recommendedName>
        <fullName evidence="2">Acyltransferase 3 domain-containing protein</fullName>
    </recommendedName>
</protein>
<name>A0A317EKP1_9SPHI</name>
<feature type="transmembrane region" description="Helical" evidence="1">
    <location>
        <begin position="340"/>
        <end position="360"/>
    </location>
</feature>
<keyword evidence="1" id="KW-1133">Transmembrane helix</keyword>
<dbReference type="InterPro" id="IPR050879">
    <property type="entry name" value="Acyltransferase_3"/>
</dbReference>
<feature type="transmembrane region" description="Helical" evidence="1">
    <location>
        <begin position="215"/>
        <end position="238"/>
    </location>
</feature>
<dbReference type="InterPro" id="IPR002656">
    <property type="entry name" value="Acyl_transf_3_dom"/>
</dbReference>
<feature type="transmembrane region" description="Helical" evidence="1">
    <location>
        <begin position="155"/>
        <end position="176"/>
    </location>
</feature>
<dbReference type="GO" id="GO:0016747">
    <property type="term" value="F:acyltransferase activity, transferring groups other than amino-acyl groups"/>
    <property type="evidence" value="ECO:0007669"/>
    <property type="project" value="InterPro"/>
</dbReference>
<feature type="domain" description="Acyltransferase 3" evidence="2">
    <location>
        <begin position="12"/>
        <end position="389"/>
    </location>
</feature>
<dbReference type="GO" id="GO:0016020">
    <property type="term" value="C:membrane"/>
    <property type="evidence" value="ECO:0007669"/>
    <property type="project" value="TreeGrafter"/>
</dbReference>
<dbReference type="GO" id="GO:0009103">
    <property type="term" value="P:lipopolysaccharide biosynthetic process"/>
    <property type="evidence" value="ECO:0007669"/>
    <property type="project" value="TreeGrafter"/>
</dbReference>
<dbReference type="PANTHER" id="PTHR23028">
    <property type="entry name" value="ACETYLTRANSFERASE"/>
    <property type="match status" value="1"/>
</dbReference>
<accession>A0A317EKP1</accession>
<gene>
    <name evidence="3" type="ORF">DHW03_16665</name>
</gene>
<feature type="transmembrane region" description="Helical" evidence="1">
    <location>
        <begin position="301"/>
        <end position="319"/>
    </location>
</feature>
<keyword evidence="4" id="KW-1185">Reference proteome</keyword>
<dbReference type="Pfam" id="PF01757">
    <property type="entry name" value="Acyl_transf_3"/>
    <property type="match status" value="1"/>
</dbReference>
<dbReference type="OrthoDB" id="290051at2"/>
<evidence type="ECO:0000313" key="4">
    <source>
        <dbReference type="Proteomes" id="UP000245379"/>
    </source>
</evidence>
<evidence type="ECO:0000256" key="1">
    <source>
        <dbReference type="SAM" id="Phobius"/>
    </source>
</evidence>
<keyword evidence="1" id="KW-0812">Transmembrane</keyword>
<dbReference type="Proteomes" id="UP000245379">
    <property type="component" value="Unassembled WGS sequence"/>
</dbReference>
<dbReference type="PANTHER" id="PTHR23028:SF53">
    <property type="entry name" value="ACYL_TRANSF_3 DOMAIN-CONTAINING PROTEIN"/>
    <property type="match status" value="1"/>
</dbReference>
<dbReference type="AlphaFoldDB" id="A0A317EKP1"/>
<dbReference type="EMBL" id="QGNZ01000004">
    <property type="protein sequence ID" value="PWS26413.1"/>
    <property type="molecule type" value="Genomic_DNA"/>
</dbReference>
<organism evidence="3 4">
    <name type="scientific">Pedobacter yonginense</name>
    <dbReference type="NCBI Taxonomy" id="651869"/>
    <lineage>
        <taxon>Bacteria</taxon>
        <taxon>Pseudomonadati</taxon>
        <taxon>Bacteroidota</taxon>
        <taxon>Sphingobacteriia</taxon>
        <taxon>Sphingobacteriales</taxon>
        <taxon>Sphingobacteriaceae</taxon>
        <taxon>Pedobacter</taxon>
    </lineage>
</organism>
<sequence length="413" mass="47961">MTTPINPKNYIEGLNGIRALSAFLVISAHWPGYLLSLKFGWIGVNIFFVLSGFLITRILLQEKKDTSLKKYLANFYYKRSLRIFPLYYAFLGVFSVLIILSLNIPSLLNNETFKGGYNAVTKDMPYYLTYTYNLKINFRYLLDLGDSSNQFFGHLWSLAVEEQFYLIFPFVVYFASVKRLKHIIIGILIICPLIRLWSALYGIHVFEDRYWLGEFIYSNTFCQADALATGAALAVFNFKLVKPYLFLFSMILICLTVGIINLIALRKSGYFLVEGKSLGFNFPAFWFVQQTKYLFVNIRAFYSYTLINVLAVSLILPFVKNKPIFLKFFKFKFVDYLGKISYGIYIFHNPIIAFLIIALQSFGLNNLDEHPILQVFTFILYLFVVIGISHLSYQFFEKKILYLKHKQTPMLAS</sequence>
<evidence type="ECO:0000313" key="3">
    <source>
        <dbReference type="EMBL" id="PWS26413.1"/>
    </source>
</evidence>
<keyword evidence="1" id="KW-0472">Membrane</keyword>
<feature type="transmembrane region" description="Helical" evidence="1">
    <location>
        <begin position="245"/>
        <end position="265"/>
    </location>
</feature>
<feature type="transmembrane region" description="Helical" evidence="1">
    <location>
        <begin position="81"/>
        <end position="104"/>
    </location>
</feature>
<feature type="transmembrane region" description="Helical" evidence="1">
    <location>
        <begin position="183"/>
        <end position="203"/>
    </location>
</feature>
<comment type="caution">
    <text evidence="3">The sequence shown here is derived from an EMBL/GenBank/DDBJ whole genome shotgun (WGS) entry which is preliminary data.</text>
</comment>